<gene>
    <name evidence="2" type="ORF">NAEGRDRAFT_72284</name>
</gene>
<feature type="signal peptide" evidence="1">
    <location>
        <begin position="1"/>
        <end position="16"/>
    </location>
</feature>
<organism evidence="3">
    <name type="scientific">Naegleria gruberi</name>
    <name type="common">Amoeba</name>
    <dbReference type="NCBI Taxonomy" id="5762"/>
    <lineage>
        <taxon>Eukaryota</taxon>
        <taxon>Discoba</taxon>
        <taxon>Heterolobosea</taxon>
        <taxon>Tetramitia</taxon>
        <taxon>Eutetramitia</taxon>
        <taxon>Vahlkampfiidae</taxon>
        <taxon>Naegleria</taxon>
    </lineage>
</organism>
<dbReference type="EMBL" id="GG738896">
    <property type="protein sequence ID" value="EFC39853.1"/>
    <property type="molecule type" value="Genomic_DNA"/>
</dbReference>
<reference evidence="2 3" key="1">
    <citation type="journal article" date="2010" name="Cell">
        <title>The genome of Naegleria gruberi illuminates early eukaryotic versatility.</title>
        <authorList>
            <person name="Fritz-Laylin L.K."/>
            <person name="Prochnik S.E."/>
            <person name="Ginger M.L."/>
            <person name="Dacks J.B."/>
            <person name="Carpenter M.L."/>
            <person name="Field M.C."/>
            <person name="Kuo A."/>
            <person name="Paredez A."/>
            <person name="Chapman J."/>
            <person name="Pham J."/>
            <person name="Shu S."/>
            <person name="Neupane R."/>
            <person name="Cipriano M."/>
            <person name="Mancuso J."/>
            <person name="Tu H."/>
            <person name="Salamov A."/>
            <person name="Lindquist E."/>
            <person name="Shapiro H."/>
            <person name="Lucas S."/>
            <person name="Grigoriev I.V."/>
            <person name="Cande W.Z."/>
            <person name="Fulton C."/>
            <person name="Rokhsar D.S."/>
            <person name="Dawson S.C."/>
        </authorList>
    </citation>
    <scope>NUCLEOTIDE SEQUENCE [LARGE SCALE GENOMIC DNA]</scope>
    <source>
        <strain evidence="2 3">NEG-M</strain>
    </source>
</reference>
<dbReference type="Proteomes" id="UP000006671">
    <property type="component" value="Unassembled WGS sequence"/>
</dbReference>
<dbReference type="KEGG" id="ngr:NAEGRDRAFT_72284"/>
<sequence length="184" mass="20206">MKKQLLLICLIGLILAVTYQHAVEARRKINKPLDKLIKSIIRVIEEEESMSDSYILPSIAVADTAKALVGRCVNIIKGSTENGKPCFRTPFEFAAEAYKLVGKSNLPLDEDGYYESSSVKKVPRYGDFNYGDVLVTNGGNTVGIYVGDGKIVYAIKVNFVTKVEMTTISGFTSKRGLPTAFEVV</sequence>
<keyword evidence="1" id="KW-0732">Signal</keyword>
<evidence type="ECO:0000313" key="3">
    <source>
        <dbReference type="Proteomes" id="UP000006671"/>
    </source>
</evidence>
<keyword evidence="3" id="KW-1185">Reference proteome</keyword>
<dbReference type="VEuPathDB" id="AmoebaDB:NAEGRDRAFT_72284"/>
<name>D2VTF8_NAEGR</name>
<dbReference type="AlphaFoldDB" id="D2VTF8"/>
<dbReference type="GeneID" id="8854336"/>
<proteinExistence type="predicted"/>
<dbReference type="InParanoid" id="D2VTF8"/>
<evidence type="ECO:0000256" key="1">
    <source>
        <dbReference type="SAM" id="SignalP"/>
    </source>
</evidence>
<evidence type="ECO:0000313" key="2">
    <source>
        <dbReference type="EMBL" id="EFC39853.1"/>
    </source>
</evidence>
<protein>
    <submittedName>
        <fullName evidence="2">Predicted protein</fullName>
    </submittedName>
</protein>
<feature type="chain" id="PRO_5003038382" evidence="1">
    <location>
        <begin position="17"/>
        <end position="184"/>
    </location>
</feature>
<dbReference type="RefSeq" id="XP_002672597.1">
    <property type="nucleotide sequence ID" value="XM_002672551.1"/>
</dbReference>
<accession>D2VTF8</accession>